<protein>
    <submittedName>
        <fullName evidence="2">LamG-like jellyroll fold domain-containing protein</fullName>
    </submittedName>
</protein>
<name>A0ABU9CMM3_9BURK</name>
<dbReference type="EMBL" id="JBBUTH010000008">
    <property type="protein sequence ID" value="MEK8051855.1"/>
    <property type="molecule type" value="Genomic_DNA"/>
</dbReference>
<comment type="caution">
    <text evidence="2">The sequence shown here is derived from an EMBL/GenBank/DDBJ whole genome shotgun (WGS) entry which is preliminary data.</text>
</comment>
<dbReference type="SUPFAM" id="SSF49899">
    <property type="entry name" value="Concanavalin A-like lectins/glucanases"/>
    <property type="match status" value="1"/>
</dbReference>
<keyword evidence="3" id="KW-1185">Reference proteome</keyword>
<organism evidence="2 3">
    <name type="scientific">Pseudaquabacterium inlustre</name>
    <dbReference type="NCBI Taxonomy" id="2984192"/>
    <lineage>
        <taxon>Bacteria</taxon>
        <taxon>Pseudomonadati</taxon>
        <taxon>Pseudomonadota</taxon>
        <taxon>Betaproteobacteria</taxon>
        <taxon>Burkholderiales</taxon>
        <taxon>Sphaerotilaceae</taxon>
        <taxon>Pseudaquabacterium</taxon>
    </lineage>
</organism>
<dbReference type="Pfam" id="PF13385">
    <property type="entry name" value="Laminin_G_3"/>
    <property type="match status" value="1"/>
</dbReference>
<evidence type="ECO:0000313" key="3">
    <source>
        <dbReference type="Proteomes" id="UP001365405"/>
    </source>
</evidence>
<reference evidence="2 3" key="1">
    <citation type="submission" date="2024-04" db="EMBL/GenBank/DDBJ databases">
        <title>Novel species of the genus Ideonella isolated from streams.</title>
        <authorList>
            <person name="Lu H."/>
        </authorList>
    </citation>
    <scope>NUCLEOTIDE SEQUENCE [LARGE SCALE GENOMIC DNA]</scope>
    <source>
        <strain evidence="2 3">DXS22W</strain>
    </source>
</reference>
<dbReference type="Proteomes" id="UP001365405">
    <property type="component" value="Unassembled WGS sequence"/>
</dbReference>
<dbReference type="Gene3D" id="2.60.120.200">
    <property type="match status" value="1"/>
</dbReference>
<gene>
    <name evidence="2" type="ORF">AACH10_16505</name>
</gene>
<dbReference type="InterPro" id="IPR013424">
    <property type="entry name" value="Ice-binding_C"/>
</dbReference>
<dbReference type="Pfam" id="PF07589">
    <property type="entry name" value="PEP-CTERM"/>
    <property type="match status" value="1"/>
</dbReference>
<accession>A0ABU9CMM3</accession>
<evidence type="ECO:0000313" key="2">
    <source>
        <dbReference type="EMBL" id="MEK8051855.1"/>
    </source>
</evidence>
<dbReference type="RefSeq" id="WP_341411551.1">
    <property type="nucleotide sequence ID" value="NZ_JBBUTH010000008.1"/>
</dbReference>
<feature type="domain" description="Ice-binding protein C-terminal" evidence="1">
    <location>
        <begin position="222"/>
        <end position="247"/>
    </location>
</feature>
<proteinExistence type="predicted"/>
<evidence type="ECO:0000259" key="1">
    <source>
        <dbReference type="Pfam" id="PF07589"/>
    </source>
</evidence>
<dbReference type="InterPro" id="IPR013320">
    <property type="entry name" value="ConA-like_dom_sf"/>
</dbReference>
<sequence>MTGAQAAVPAFTLVHAFDFSRDADSAQGAHATLSGDVQVRGGVLAVRGDNAFAEYAGLIPSAENGADTWWTVSLWARQTPGTGTAAEAVMVGQGVVSGYLPEFALSLRPSAGGGSEVVGINQSGWAGARSAPVADTGVWHHYAVAMAENVVLLWVDGQYIGHGGAGWNYSTPYFHGNMRLGRQVSSFGGQFNGDLDDVRIYSGRLDDTTVQAQFMAGPSVSAVPEPASALMALAGGALLWGRLSARRNRPA</sequence>